<dbReference type="InterPro" id="IPR018490">
    <property type="entry name" value="cNMP-bd_dom_sf"/>
</dbReference>
<dbReference type="Pfam" id="PF13545">
    <property type="entry name" value="HTH_Crp_2"/>
    <property type="match status" value="1"/>
</dbReference>
<evidence type="ECO:0000313" key="7">
    <source>
        <dbReference type="Proteomes" id="UP000826300"/>
    </source>
</evidence>
<protein>
    <submittedName>
        <fullName evidence="6">Crp/Fnr family transcriptional regulator</fullName>
    </submittedName>
</protein>
<sequence length="229" mass="25065">MKASFWRSFPLFEALDDAALRDLGTIARPGGWTAGETIFQRGDTGDWLLAIDDGRVRLSLLTQGGKELTLRHAGPGDTLGEMAVFDHEPRSADAVALVPTTGLVILAADLARLSDRHPRLLPSMARYFVRRLRETTEQLESIALYPLEARMARFILFTLRQLNGDGLPDVASLSLQISQSELAAVLGASRPKVNRVIQTLTAEGALTRDGDTWRCDTTRLLALAEPDAD</sequence>
<evidence type="ECO:0000259" key="5">
    <source>
        <dbReference type="PROSITE" id="PS51063"/>
    </source>
</evidence>
<dbReference type="Gene3D" id="1.10.10.10">
    <property type="entry name" value="Winged helix-like DNA-binding domain superfamily/Winged helix DNA-binding domain"/>
    <property type="match status" value="1"/>
</dbReference>
<feature type="domain" description="Cyclic nucleotide-binding" evidence="4">
    <location>
        <begin position="11"/>
        <end position="131"/>
    </location>
</feature>
<dbReference type="PANTHER" id="PTHR24567:SF74">
    <property type="entry name" value="HTH-TYPE TRANSCRIPTIONAL REGULATOR ARCR"/>
    <property type="match status" value="1"/>
</dbReference>
<dbReference type="PROSITE" id="PS51063">
    <property type="entry name" value="HTH_CRP_2"/>
    <property type="match status" value="1"/>
</dbReference>
<dbReference type="InterPro" id="IPR018488">
    <property type="entry name" value="cNMP-bd_CS"/>
</dbReference>
<keyword evidence="2" id="KW-0238">DNA-binding</keyword>
<organism evidence="6 7">
    <name type="scientific">Neotabrizicola shimadae</name>
    <dbReference type="NCBI Taxonomy" id="2807096"/>
    <lineage>
        <taxon>Bacteria</taxon>
        <taxon>Pseudomonadati</taxon>
        <taxon>Pseudomonadota</taxon>
        <taxon>Alphaproteobacteria</taxon>
        <taxon>Rhodobacterales</taxon>
        <taxon>Paracoccaceae</taxon>
        <taxon>Neotabrizicola</taxon>
    </lineage>
</organism>
<dbReference type="InterPro" id="IPR036388">
    <property type="entry name" value="WH-like_DNA-bd_sf"/>
</dbReference>
<dbReference type="GO" id="GO:0005829">
    <property type="term" value="C:cytosol"/>
    <property type="evidence" value="ECO:0007669"/>
    <property type="project" value="TreeGrafter"/>
</dbReference>
<dbReference type="InterPro" id="IPR000595">
    <property type="entry name" value="cNMP-bd_dom"/>
</dbReference>
<accession>A0A8G0ZYZ5</accession>
<evidence type="ECO:0000313" key="6">
    <source>
        <dbReference type="EMBL" id="QYZ71797.1"/>
    </source>
</evidence>
<gene>
    <name evidence="6" type="ORF">JO391_01040</name>
</gene>
<dbReference type="InterPro" id="IPR014710">
    <property type="entry name" value="RmlC-like_jellyroll"/>
</dbReference>
<proteinExistence type="predicted"/>
<dbReference type="SMART" id="SM00100">
    <property type="entry name" value="cNMP"/>
    <property type="match status" value="1"/>
</dbReference>
<dbReference type="CDD" id="cd00038">
    <property type="entry name" value="CAP_ED"/>
    <property type="match status" value="1"/>
</dbReference>
<dbReference type="PROSITE" id="PS00889">
    <property type="entry name" value="CNMP_BINDING_2"/>
    <property type="match status" value="1"/>
</dbReference>
<dbReference type="GO" id="GO:0003677">
    <property type="term" value="F:DNA binding"/>
    <property type="evidence" value="ECO:0007669"/>
    <property type="project" value="UniProtKB-KW"/>
</dbReference>
<dbReference type="SUPFAM" id="SSF51206">
    <property type="entry name" value="cAMP-binding domain-like"/>
    <property type="match status" value="1"/>
</dbReference>
<dbReference type="Pfam" id="PF00027">
    <property type="entry name" value="cNMP_binding"/>
    <property type="match status" value="1"/>
</dbReference>
<dbReference type="PRINTS" id="PR00103">
    <property type="entry name" value="CAMPKINASE"/>
</dbReference>
<evidence type="ECO:0000259" key="4">
    <source>
        <dbReference type="PROSITE" id="PS50042"/>
    </source>
</evidence>
<evidence type="ECO:0000256" key="1">
    <source>
        <dbReference type="ARBA" id="ARBA00023015"/>
    </source>
</evidence>
<reference evidence="6" key="1">
    <citation type="submission" date="2021-02" db="EMBL/GenBank/DDBJ databases">
        <title>Rhodobacter shimadae sp. nov., an aerobic anoxygenic phototrophic bacterium isolated from a hot spring.</title>
        <authorList>
            <person name="Muramatsu S."/>
            <person name="Haruta S."/>
            <person name="Hirose S."/>
            <person name="Hanada S."/>
        </authorList>
    </citation>
    <scope>NUCLEOTIDE SEQUENCE</scope>
    <source>
        <strain evidence="6">N10</strain>
    </source>
</reference>
<dbReference type="PROSITE" id="PS50042">
    <property type="entry name" value="CNMP_BINDING_3"/>
    <property type="match status" value="1"/>
</dbReference>
<keyword evidence="7" id="KW-1185">Reference proteome</keyword>
<feature type="domain" description="HTH crp-type" evidence="5">
    <location>
        <begin position="145"/>
        <end position="219"/>
    </location>
</feature>
<keyword evidence="3" id="KW-0804">Transcription</keyword>
<dbReference type="AlphaFoldDB" id="A0A8G0ZYZ5"/>
<dbReference type="Proteomes" id="UP000826300">
    <property type="component" value="Chromosome"/>
</dbReference>
<dbReference type="InterPro" id="IPR036390">
    <property type="entry name" value="WH_DNA-bd_sf"/>
</dbReference>
<dbReference type="KEGG" id="nsm:JO391_01040"/>
<dbReference type="Gene3D" id="2.60.120.10">
    <property type="entry name" value="Jelly Rolls"/>
    <property type="match status" value="1"/>
</dbReference>
<evidence type="ECO:0000256" key="3">
    <source>
        <dbReference type="ARBA" id="ARBA00023163"/>
    </source>
</evidence>
<dbReference type="GO" id="GO:0003700">
    <property type="term" value="F:DNA-binding transcription factor activity"/>
    <property type="evidence" value="ECO:0007669"/>
    <property type="project" value="TreeGrafter"/>
</dbReference>
<keyword evidence="1" id="KW-0805">Transcription regulation</keyword>
<dbReference type="SUPFAM" id="SSF46785">
    <property type="entry name" value="Winged helix' DNA-binding domain"/>
    <property type="match status" value="1"/>
</dbReference>
<dbReference type="PANTHER" id="PTHR24567">
    <property type="entry name" value="CRP FAMILY TRANSCRIPTIONAL REGULATORY PROTEIN"/>
    <property type="match status" value="1"/>
</dbReference>
<dbReference type="InterPro" id="IPR050397">
    <property type="entry name" value="Env_Response_Regulators"/>
</dbReference>
<dbReference type="EMBL" id="CP069370">
    <property type="protein sequence ID" value="QYZ71797.1"/>
    <property type="molecule type" value="Genomic_DNA"/>
</dbReference>
<evidence type="ECO:0000256" key="2">
    <source>
        <dbReference type="ARBA" id="ARBA00023125"/>
    </source>
</evidence>
<name>A0A8G0ZYZ5_9RHOB</name>
<dbReference type="InterPro" id="IPR012318">
    <property type="entry name" value="HTH_CRP"/>
</dbReference>